<dbReference type="GO" id="GO:0006508">
    <property type="term" value="P:proteolysis"/>
    <property type="evidence" value="ECO:0007669"/>
    <property type="project" value="InterPro"/>
</dbReference>
<dbReference type="STRING" id="300112.A0A4V3S9E0"/>
<dbReference type="EMBL" id="QBLH01003113">
    <property type="protein sequence ID" value="TGZ44754.1"/>
    <property type="molecule type" value="Genomic_DNA"/>
</dbReference>
<dbReference type="InterPro" id="IPR001254">
    <property type="entry name" value="Trypsin_dom"/>
</dbReference>
<gene>
    <name evidence="3" type="ORF">DBV15_12121</name>
</gene>
<dbReference type="PANTHER" id="PTHR24252:SF7">
    <property type="entry name" value="HYALIN"/>
    <property type="match status" value="1"/>
</dbReference>
<dbReference type="GO" id="GO:0004252">
    <property type="term" value="F:serine-type endopeptidase activity"/>
    <property type="evidence" value="ECO:0007669"/>
    <property type="project" value="InterPro"/>
</dbReference>
<accession>A0A4V3S9E0</accession>
<reference evidence="3 4" key="1">
    <citation type="journal article" date="2019" name="Philos. Trans. R. Soc. Lond., B, Biol. Sci.">
        <title>Ant behaviour and brain gene expression of defending hosts depend on the ecological success of the intruding social parasite.</title>
        <authorList>
            <person name="Kaur R."/>
            <person name="Stoldt M."/>
            <person name="Jongepier E."/>
            <person name="Feldmeyer B."/>
            <person name="Menzel F."/>
            <person name="Bornberg-Bauer E."/>
            <person name="Foitzik S."/>
        </authorList>
    </citation>
    <scope>NUCLEOTIDE SEQUENCE [LARGE SCALE GENOMIC DNA]</scope>
    <source>
        <tissue evidence="3">Whole body</tissue>
    </source>
</reference>
<dbReference type="PRINTS" id="PR00722">
    <property type="entry name" value="CHYMOTRYPSIN"/>
</dbReference>
<dbReference type="Gene3D" id="2.40.10.10">
    <property type="entry name" value="Trypsin-like serine proteases"/>
    <property type="match status" value="2"/>
</dbReference>
<dbReference type="PROSITE" id="PS00134">
    <property type="entry name" value="TRYPSIN_HIS"/>
    <property type="match status" value="1"/>
</dbReference>
<dbReference type="SMART" id="SM00020">
    <property type="entry name" value="Tryp_SPc"/>
    <property type="match status" value="1"/>
</dbReference>
<keyword evidence="4" id="KW-1185">Reference proteome</keyword>
<feature type="non-terminal residue" evidence="3">
    <location>
        <position position="238"/>
    </location>
</feature>
<keyword evidence="1" id="KW-1015">Disulfide bond</keyword>
<dbReference type="Pfam" id="PF00089">
    <property type="entry name" value="Trypsin"/>
    <property type="match status" value="2"/>
</dbReference>
<dbReference type="CDD" id="cd00190">
    <property type="entry name" value="Tryp_SPc"/>
    <property type="match status" value="1"/>
</dbReference>
<dbReference type="Proteomes" id="UP000310200">
    <property type="component" value="Unassembled WGS sequence"/>
</dbReference>
<dbReference type="AlphaFoldDB" id="A0A4V3S9E0"/>
<dbReference type="SUPFAM" id="SSF50494">
    <property type="entry name" value="Trypsin-like serine proteases"/>
    <property type="match status" value="1"/>
</dbReference>
<proteinExistence type="predicted"/>
<dbReference type="GO" id="GO:0007340">
    <property type="term" value="P:acrosome reaction"/>
    <property type="evidence" value="ECO:0007669"/>
    <property type="project" value="TreeGrafter"/>
</dbReference>
<organism evidence="3 4">
    <name type="scientific">Temnothorax longispinosus</name>
    <dbReference type="NCBI Taxonomy" id="300112"/>
    <lineage>
        <taxon>Eukaryota</taxon>
        <taxon>Metazoa</taxon>
        <taxon>Ecdysozoa</taxon>
        <taxon>Arthropoda</taxon>
        <taxon>Hexapoda</taxon>
        <taxon>Insecta</taxon>
        <taxon>Pterygota</taxon>
        <taxon>Neoptera</taxon>
        <taxon>Endopterygota</taxon>
        <taxon>Hymenoptera</taxon>
        <taxon>Apocrita</taxon>
        <taxon>Aculeata</taxon>
        <taxon>Formicoidea</taxon>
        <taxon>Formicidae</taxon>
        <taxon>Myrmicinae</taxon>
        <taxon>Temnothorax</taxon>
    </lineage>
</organism>
<dbReference type="InterPro" id="IPR009003">
    <property type="entry name" value="Peptidase_S1_PA"/>
</dbReference>
<comment type="caution">
    <text evidence="3">The sequence shown here is derived from an EMBL/GenBank/DDBJ whole genome shotgun (WGS) entry which is preliminary data.</text>
</comment>
<dbReference type="PROSITE" id="PS50240">
    <property type="entry name" value="TRYPSIN_DOM"/>
    <property type="match status" value="1"/>
</dbReference>
<dbReference type="InterPro" id="IPR043504">
    <property type="entry name" value="Peptidase_S1_PA_chymotrypsin"/>
</dbReference>
<dbReference type="PANTHER" id="PTHR24252">
    <property type="entry name" value="ACROSIN-RELATED"/>
    <property type="match status" value="1"/>
</dbReference>
<name>A0A4V3S9E0_9HYME</name>
<evidence type="ECO:0000313" key="4">
    <source>
        <dbReference type="Proteomes" id="UP000310200"/>
    </source>
</evidence>
<evidence type="ECO:0000256" key="1">
    <source>
        <dbReference type="ARBA" id="ARBA00023157"/>
    </source>
</evidence>
<evidence type="ECO:0000259" key="2">
    <source>
        <dbReference type="PROSITE" id="PS50240"/>
    </source>
</evidence>
<dbReference type="InterPro" id="IPR018114">
    <property type="entry name" value="TRYPSIN_HIS"/>
</dbReference>
<dbReference type="FunFam" id="2.40.10.10:FF:000068">
    <property type="entry name" value="transmembrane protease serine 2"/>
    <property type="match status" value="1"/>
</dbReference>
<dbReference type="InterPro" id="IPR001314">
    <property type="entry name" value="Peptidase_S1A"/>
</dbReference>
<feature type="domain" description="Peptidase S1" evidence="2">
    <location>
        <begin position="49"/>
        <end position="238"/>
    </location>
</feature>
<sequence>MKKSRYEVRFKEKALIVKKRRSVNWMSNQSHKMADVPCGRSERTREARIVGGQDAAPREFPWLVSITRKGGHFCGGAILNDKFVLTAGHCLCAGTNKIPIGQLRVTLGEHNLRAPEVPAARHESVINAVLHPGHRCGKYVDDIALLEVARPISWSESVKPACLPVATGKPGYSAFGGMEAVVAGWGWLGEDTTARKRFRYADSGGPLMVGSHPTGPLMVIGVVSTGIGCGRSRLPGIY</sequence>
<evidence type="ECO:0000313" key="3">
    <source>
        <dbReference type="EMBL" id="TGZ44754.1"/>
    </source>
</evidence>
<protein>
    <submittedName>
        <fullName evidence="3">Serine proteinase stubble</fullName>
    </submittedName>
</protein>